<accession>A0A1F7UT96</accession>
<dbReference type="Proteomes" id="UP000176897">
    <property type="component" value="Unassembled WGS sequence"/>
</dbReference>
<sequence>MDKHYLNSLILSAVTATVVSSLVFFLGARFGGFTSFPPNNVGAINEREMTKMMTEMMGVSSAERLPLKTASERKERLEFSAKDGVKEFRLSAEPIRFEYAEGKTLLAWGYNGQIPGPEIRVNEGDKVRIIFTNNLPKATTIYWHGIDVPFEQDGVPGVTQKAINPGEIYTYEFIASPAGTRFYHTHGGVAMGDEAEQLDMGLSGAFIIDSLDYARSKPDKEYTLILDEWQTMPIAAESRPLSNLLKEASAHTEDGEHESMMNMSMTMGGGHAMDYNLFTINGKSFPASDPIEVKKGDRVRLRLINAGTSTIHPMHLHSHQFKIVAVDGNPVPSGTELIRNTITLHPGETYDIEFVAENPGIWLFHCHELHHADDGMIVSIVYEGFSLSTITEPENKESLPESEHRMMMDQ</sequence>
<gene>
    <name evidence="7" type="ORF">A3B21_03865</name>
</gene>
<dbReference type="PROSITE" id="PS00079">
    <property type="entry name" value="MULTICOPPER_OXIDASE1"/>
    <property type="match status" value="1"/>
</dbReference>
<dbReference type="InterPro" id="IPR011707">
    <property type="entry name" value="Cu-oxidase-like_N"/>
</dbReference>
<keyword evidence="1" id="KW-0479">Metal-binding</keyword>
<dbReference type="SUPFAM" id="SSF49503">
    <property type="entry name" value="Cupredoxins"/>
    <property type="match status" value="2"/>
</dbReference>
<evidence type="ECO:0000256" key="4">
    <source>
        <dbReference type="SAM" id="Phobius"/>
    </source>
</evidence>
<dbReference type="PROSITE" id="PS00080">
    <property type="entry name" value="MULTICOPPER_OXIDASE2"/>
    <property type="match status" value="1"/>
</dbReference>
<reference evidence="7 8" key="1">
    <citation type="journal article" date="2016" name="Nat. Commun.">
        <title>Thousands of microbial genomes shed light on interconnected biogeochemical processes in an aquifer system.</title>
        <authorList>
            <person name="Anantharaman K."/>
            <person name="Brown C.T."/>
            <person name="Hug L.A."/>
            <person name="Sharon I."/>
            <person name="Castelle C.J."/>
            <person name="Probst A.J."/>
            <person name="Thomas B.C."/>
            <person name="Singh A."/>
            <person name="Wilkins M.J."/>
            <person name="Karaoz U."/>
            <person name="Brodie E.L."/>
            <person name="Williams K.H."/>
            <person name="Hubbard S.S."/>
            <person name="Banfield J.F."/>
        </authorList>
    </citation>
    <scope>NUCLEOTIDE SEQUENCE [LARGE SCALE GENOMIC DNA]</scope>
</reference>
<feature type="transmembrane region" description="Helical" evidence="4">
    <location>
        <begin position="6"/>
        <end position="26"/>
    </location>
</feature>
<feature type="domain" description="Plastocyanin-like" evidence="5">
    <location>
        <begin position="272"/>
        <end position="382"/>
    </location>
</feature>
<dbReference type="GO" id="GO:0005507">
    <property type="term" value="F:copper ion binding"/>
    <property type="evidence" value="ECO:0007669"/>
    <property type="project" value="InterPro"/>
</dbReference>
<evidence type="ECO:0000313" key="8">
    <source>
        <dbReference type="Proteomes" id="UP000176897"/>
    </source>
</evidence>
<dbReference type="InterPro" id="IPR002355">
    <property type="entry name" value="Cu_oxidase_Cu_BS"/>
</dbReference>
<evidence type="ECO:0000256" key="3">
    <source>
        <dbReference type="ARBA" id="ARBA00023008"/>
    </source>
</evidence>
<dbReference type="Gene3D" id="2.60.40.420">
    <property type="entry name" value="Cupredoxins - blue copper proteins"/>
    <property type="match status" value="1"/>
</dbReference>
<dbReference type="InterPro" id="IPR033138">
    <property type="entry name" value="Cu_oxidase_CS"/>
</dbReference>
<dbReference type="PANTHER" id="PTHR11709:SF394">
    <property type="entry name" value="FI03373P-RELATED"/>
    <property type="match status" value="1"/>
</dbReference>
<dbReference type="CDD" id="cd13860">
    <property type="entry name" value="CuRO_1_2dMco_1"/>
    <property type="match status" value="1"/>
</dbReference>
<dbReference type="CDD" id="cd04202">
    <property type="entry name" value="CuRO_D2_2dMcoN_like"/>
    <property type="match status" value="1"/>
</dbReference>
<dbReference type="EMBL" id="MGEJ01000005">
    <property type="protein sequence ID" value="OGL81479.1"/>
    <property type="molecule type" value="Genomic_DNA"/>
</dbReference>
<protein>
    <recommendedName>
        <fullName evidence="9">Copper oxidase</fullName>
    </recommendedName>
</protein>
<evidence type="ECO:0000256" key="2">
    <source>
        <dbReference type="ARBA" id="ARBA00023002"/>
    </source>
</evidence>
<dbReference type="InterPro" id="IPR045087">
    <property type="entry name" value="Cu-oxidase_fam"/>
</dbReference>
<evidence type="ECO:0008006" key="9">
    <source>
        <dbReference type="Google" id="ProtNLM"/>
    </source>
</evidence>
<keyword evidence="2" id="KW-0560">Oxidoreductase</keyword>
<organism evidence="7 8">
    <name type="scientific">Candidatus Uhrbacteria bacterium RIFCSPLOWO2_01_FULL_47_24</name>
    <dbReference type="NCBI Taxonomy" id="1802401"/>
    <lineage>
        <taxon>Bacteria</taxon>
        <taxon>Candidatus Uhriibacteriota</taxon>
    </lineage>
</organism>
<dbReference type="STRING" id="1802401.A3B21_03865"/>
<keyword evidence="3" id="KW-0186">Copper</keyword>
<evidence type="ECO:0000256" key="1">
    <source>
        <dbReference type="ARBA" id="ARBA00022723"/>
    </source>
</evidence>
<keyword evidence="4" id="KW-0472">Membrane</keyword>
<dbReference type="GO" id="GO:0016491">
    <property type="term" value="F:oxidoreductase activity"/>
    <property type="evidence" value="ECO:0007669"/>
    <property type="project" value="UniProtKB-KW"/>
</dbReference>
<evidence type="ECO:0000259" key="6">
    <source>
        <dbReference type="Pfam" id="PF07732"/>
    </source>
</evidence>
<evidence type="ECO:0000259" key="5">
    <source>
        <dbReference type="Pfam" id="PF07731"/>
    </source>
</evidence>
<dbReference type="Pfam" id="PF07732">
    <property type="entry name" value="Cu-oxidase_3"/>
    <property type="match status" value="1"/>
</dbReference>
<dbReference type="PANTHER" id="PTHR11709">
    <property type="entry name" value="MULTI-COPPER OXIDASE"/>
    <property type="match status" value="1"/>
</dbReference>
<dbReference type="InterPro" id="IPR008972">
    <property type="entry name" value="Cupredoxin"/>
</dbReference>
<keyword evidence="4" id="KW-0812">Transmembrane</keyword>
<feature type="domain" description="Plastocyanin-like" evidence="6">
    <location>
        <begin position="101"/>
        <end position="210"/>
    </location>
</feature>
<dbReference type="Pfam" id="PF07731">
    <property type="entry name" value="Cu-oxidase_2"/>
    <property type="match status" value="1"/>
</dbReference>
<keyword evidence="4" id="KW-1133">Transmembrane helix</keyword>
<comment type="caution">
    <text evidence="7">The sequence shown here is derived from an EMBL/GenBank/DDBJ whole genome shotgun (WGS) entry which is preliminary data.</text>
</comment>
<name>A0A1F7UT96_9BACT</name>
<dbReference type="AlphaFoldDB" id="A0A1F7UT96"/>
<dbReference type="InterPro" id="IPR011706">
    <property type="entry name" value="Cu-oxidase_C"/>
</dbReference>
<proteinExistence type="predicted"/>
<evidence type="ECO:0000313" key="7">
    <source>
        <dbReference type="EMBL" id="OGL81479.1"/>
    </source>
</evidence>